<dbReference type="Gene3D" id="1.10.510.10">
    <property type="entry name" value="Transferase(Phosphotransferase) domain 1"/>
    <property type="match status" value="1"/>
</dbReference>
<evidence type="ECO:0000256" key="1">
    <source>
        <dbReference type="SAM" id="MobiDB-lite"/>
    </source>
</evidence>
<dbReference type="Proteomes" id="UP000011081">
    <property type="component" value="Unassembled WGS sequence"/>
</dbReference>
<sequence>MRNKQNAMHTPLNNEEEFENMEVYEPDEIIESSPNRKYVKLGCRLGSSNYKKIFRAKQKVPYTSGELPEVNEHGEVQEYKKVGVVWNVVTVSSLDQELIDKNTYIEEMERIKACKHPNLIRIIDSWQYEDDYVTITEEMSEGNIKEYIGKHGMPTRERLLDWLHQILAGLKCMHGMHIIHKNLKCSNVFLSVRDGTDIVKLGDFGISEAKFKNRMPTVGTPEFLPREIYEGSRYTEEVDVYSLGFLLIELCTGTWPYAECKDEFDLLKKVLLGQLPSAVHKIRDSCLKHLIFRCITSVYDRITVDELLEHHVFFPDEQCNHFCICERPGTVLQLARSKNNLQCTLISIQPDAMHLQLHLPESEQFIRFKFHHDKDTIDSVMSEMLEEEIIRTNMYAELCDLFKTSIERAKKIKSLNIVEEGIFDVGMIEIKQIQLGEHLIMDVDQGYAYASRGGGGVNGEEYSEIDYERMKECDVHQYASPDETKDRDVVDQLGMVDKRMEKRIREDESEKSGSSFVVESREVYGQNDAPVLTVIRSDTVVDGDEDRSKDERNGKDRNSDKDENGDKKGDGDKSTASNSDSITEYNGESTAEDFAAKDASTAIIVNPLESSSLHGVLLGDSEKEKEARNGAIAEYVIRGQQGVGDSACQNNVEKEGVGSTSGTCNKIKENKKAENDVLGQNMGLKESVYDGDGTYQRMEQSRSMLVSAGQKTEQSKDSPSIIQKTEQGKDSPSIIQKTEQGKDSPSIIQKTEHGKDITHDEKAVKDEDRVSIEDFVNETASIVNRTPDIANEWVKLLKEQEIDTVEDLKLLVEEDWDALGLPVFAARAMMNTLYGKDRQPVKEKHQTTNTSIPEYTDDLQIKDFIVDVCTLACKIENASLWEAKLTNQEIRTVGEFKSLHSKDWNKLGLSVFCYRILKNILNRKGRLPFVR</sequence>
<dbReference type="Gene3D" id="3.30.200.20">
    <property type="entry name" value="Phosphorylase Kinase, domain 1"/>
    <property type="match status" value="1"/>
</dbReference>
<evidence type="ECO:0000313" key="4">
    <source>
        <dbReference type="Proteomes" id="UP000011081"/>
    </source>
</evidence>
<name>L2GVE0_VAVCU</name>
<feature type="region of interest" description="Disordered" evidence="1">
    <location>
        <begin position="534"/>
        <end position="584"/>
    </location>
</feature>
<reference evidence="4" key="1">
    <citation type="submission" date="2011-03" db="EMBL/GenBank/DDBJ databases">
        <title>The genome sequence of Vavraia culicis strain floridensis.</title>
        <authorList>
            <consortium name="The Broad Institute Genome Sequencing Platform"/>
            <person name="Cuomo C."/>
            <person name="Becnel J."/>
            <person name="Sanscrainte N."/>
            <person name="Young S.K."/>
            <person name="Zeng Q."/>
            <person name="Gargeya S."/>
            <person name="Fitzgerald M."/>
            <person name="Haas B."/>
            <person name="Abouelleil A."/>
            <person name="Alvarado L."/>
            <person name="Arachchi H.M."/>
            <person name="Berlin A."/>
            <person name="Chapman S.B."/>
            <person name="Gearin G."/>
            <person name="Goldberg J."/>
            <person name="Griggs A."/>
            <person name="Gujja S."/>
            <person name="Hansen M."/>
            <person name="Heiman D."/>
            <person name="Howarth C."/>
            <person name="Larimer J."/>
            <person name="Lui A."/>
            <person name="MacDonald P.J.P."/>
            <person name="McCowen C."/>
            <person name="Montmayeur A."/>
            <person name="Murphy C."/>
            <person name="Neiman D."/>
            <person name="Pearson M."/>
            <person name="Priest M."/>
            <person name="Roberts A."/>
            <person name="Saif S."/>
            <person name="Shea T."/>
            <person name="Sisk P."/>
            <person name="Stolte C."/>
            <person name="Sykes S."/>
            <person name="Wortman J."/>
            <person name="Nusbaum C."/>
            <person name="Birren B."/>
        </authorList>
    </citation>
    <scope>NUCLEOTIDE SEQUENCE [LARGE SCALE GENOMIC DNA]</scope>
    <source>
        <strain evidence="4">floridensis</strain>
    </source>
</reference>
<dbReference type="GO" id="GO:0004672">
    <property type="term" value="F:protein kinase activity"/>
    <property type="evidence" value="ECO:0007669"/>
    <property type="project" value="InterPro"/>
</dbReference>
<dbReference type="Pfam" id="PF00069">
    <property type="entry name" value="Pkinase"/>
    <property type="match status" value="1"/>
</dbReference>
<dbReference type="OMA" id="MPRPRIT"/>
<feature type="region of interest" description="Disordered" evidence="1">
    <location>
        <begin position="707"/>
        <end position="747"/>
    </location>
</feature>
<dbReference type="VEuPathDB" id="MicrosporidiaDB:VCUG_00837"/>
<dbReference type="GeneID" id="19878720"/>
<protein>
    <submittedName>
        <fullName evidence="3">WNK protein kinase</fullName>
    </submittedName>
</protein>
<dbReference type="EMBL" id="GL877414">
    <property type="protein sequence ID" value="ELA47636.1"/>
    <property type="molecule type" value="Genomic_DNA"/>
</dbReference>
<dbReference type="OrthoDB" id="4062651at2759"/>
<keyword evidence="4" id="KW-1185">Reference proteome</keyword>
<feature type="domain" description="Protein kinase" evidence="2">
    <location>
        <begin position="39"/>
        <end position="314"/>
    </location>
</feature>
<evidence type="ECO:0000313" key="3">
    <source>
        <dbReference type="EMBL" id="ELA47636.1"/>
    </source>
</evidence>
<dbReference type="InParanoid" id="L2GVE0"/>
<dbReference type="PROSITE" id="PS50011">
    <property type="entry name" value="PROTEIN_KINASE_DOM"/>
    <property type="match status" value="1"/>
</dbReference>
<keyword evidence="3" id="KW-0418">Kinase</keyword>
<evidence type="ECO:0000259" key="2">
    <source>
        <dbReference type="PROSITE" id="PS50011"/>
    </source>
</evidence>
<dbReference type="RefSeq" id="XP_008073857.1">
    <property type="nucleotide sequence ID" value="XM_008075666.1"/>
</dbReference>
<dbReference type="InterPro" id="IPR000719">
    <property type="entry name" value="Prot_kinase_dom"/>
</dbReference>
<accession>L2GVE0</accession>
<dbReference type="InterPro" id="IPR050588">
    <property type="entry name" value="WNK_Ser-Thr_kinase"/>
</dbReference>
<dbReference type="STRING" id="948595.L2GVE0"/>
<dbReference type="PANTHER" id="PTHR13902">
    <property type="entry name" value="SERINE/THREONINE-PROTEIN KINASE WNK WITH NO LYSINE -RELATED"/>
    <property type="match status" value="1"/>
</dbReference>
<feature type="compositionally biased region" description="Polar residues" evidence="1">
    <location>
        <begin position="574"/>
        <end position="584"/>
    </location>
</feature>
<dbReference type="InterPro" id="IPR011009">
    <property type="entry name" value="Kinase-like_dom_sf"/>
</dbReference>
<feature type="compositionally biased region" description="Basic and acidic residues" evidence="1">
    <location>
        <begin position="546"/>
        <end position="573"/>
    </location>
</feature>
<feature type="compositionally biased region" description="Polar residues" evidence="1">
    <location>
        <begin position="707"/>
        <end position="725"/>
    </location>
</feature>
<dbReference type="SUPFAM" id="SSF56112">
    <property type="entry name" value="Protein kinase-like (PK-like)"/>
    <property type="match status" value="1"/>
</dbReference>
<dbReference type="HOGENOM" id="CLU_314280_0_0_1"/>
<gene>
    <name evidence="3" type="ORF">VCUG_00837</name>
</gene>
<dbReference type="GO" id="GO:0005524">
    <property type="term" value="F:ATP binding"/>
    <property type="evidence" value="ECO:0007669"/>
    <property type="project" value="InterPro"/>
</dbReference>
<keyword evidence="3" id="KW-0808">Transferase</keyword>
<dbReference type="AlphaFoldDB" id="L2GVE0"/>
<organism evidence="3 4">
    <name type="scientific">Vavraia culicis (isolate floridensis)</name>
    <name type="common">Microsporidian parasite</name>
    <dbReference type="NCBI Taxonomy" id="948595"/>
    <lineage>
        <taxon>Eukaryota</taxon>
        <taxon>Fungi</taxon>
        <taxon>Fungi incertae sedis</taxon>
        <taxon>Microsporidia</taxon>
        <taxon>Pleistophoridae</taxon>
        <taxon>Vavraia</taxon>
    </lineage>
</organism>
<proteinExistence type="predicted"/>